<dbReference type="EMBL" id="JAFCLK010000031">
    <property type="protein sequence ID" value="MBR1139640.1"/>
    <property type="molecule type" value="Genomic_DNA"/>
</dbReference>
<protein>
    <submittedName>
        <fullName evidence="3">DUF2892 domain-containing protein</fullName>
    </submittedName>
</protein>
<proteinExistence type="predicted"/>
<name>A0ABS5GE74_9BRAD</name>
<keyword evidence="1" id="KW-0812">Transmembrane</keyword>
<evidence type="ECO:0000259" key="2">
    <source>
        <dbReference type="Pfam" id="PF11127"/>
    </source>
</evidence>
<organism evidence="3 4">
    <name type="scientific">Bradyrhizobium denitrificans</name>
    <dbReference type="NCBI Taxonomy" id="2734912"/>
    <lineage>
        <taxon>Bacteria</taxon>
        <taxon>Pseudomonadati</taxon>
        <taxon>Pseudomonadota</taxon>
        <taxon>Alphaproteobacteria</taxon>
        <taxon>Hyphomicrobiales</taxon>
        <taxon>Nitrobacteraceae</taxon>
        <taxon>Bradyrhizobium</taxon>
    </lineage>
</organism>
<feature type="domain" description="Inner membrane protein YgaP-like transmembrane" evidence="2">
    <location>
        <begin position="1"/>
        <end position="62"/>
    </location>
</feature>
<dbReference type="Proteomes" id="UP001314635">
    <property type="component" value="Unassembled WGS sequence"/>
</dbReference>
<keyword evidence="1" id="KW-0472">Membrane</keyword>
<feature type="transmembrane region" description="Helical" evidence="1">
    <location>
        <begin position="12"/>
        <end position="32"/>
    </location>
</feature>
<evidence type="ECO:0000313" key="3">
    <source>
        <dbReference type="EMBL" id="MBR1139640.1"/>
    </source>
</evidence>
<keyword evidence="4" id="KW-1185">Reference proteome</keyword>
<reference evidence="4" key="1">
    <citation type="journal article" date="2021" name="ISME J.">
        <title>Evolutionary origin and ecological implication of a unique nif island in free-living Bradyrhizobium lineages.</title>
        <authorList>
            <person name="Tao J."/>
        </authorList>
    </citation>
    <scope>NUCLEOTIDE SEQUENCE [LARGE SCALE GENOMIC DNA]</scope>
    <source>
        <strain evidence="4">SZCCT0094</strain>
    </source>
</reference>
<dbReference type="RefSeq" id="WP_012043778.1">
    <property type="nucleotide sequence ID" value="NZ_JABFDP010000011.1"/>
</dbReference>
<sequence>MTQNIGKIDRLIRIIVGLAILSLTIIGPQTLWGLLGLIPLGTALIGWCPPYAMLGINTCGTKPGAAS</sequence>
<evidence type="ECO:0000313" key="4">
    <source>
        <dbReference type="Proteomes" id="UP001314635"/>
    </source>
</evidence>
<accession>A0ABS5GE74</accession>
<gene>
    <name evidence="3" type="ORF">JQ619_28180</name>
</gene>
<dbReference type="InterPro" id="IPR021309">
    <property type="entry name" value="YgaP-like_TM"/>
</dbReference>
<dbReference type="Pfam" id="PF11127">
    <property type="entry name" value="YgaP-like_TM"/>
    <property type="match status" value="1"/>
</dbReference>
<comment type="caution">
    <text evidence="3">The sequence shown here is derived from an EMBL/GenBank/DDBJ whole genome shotgun (WGS) entry which is preliminary data.</text>
</comment>
<keyword evidence="1" id="KW-1133">Transmembrane helix</keyword>
<evidence type="ECO:0000256" key="1">
    <source>
        <dbReference type="SAM" id="Phobius"/>
    </source>
</evidence>